<evidence type="ECO:0000256" key="4">
    <source>
        <dbReference type="ARBA" id="ARBA00022691"/>
    </source>
</evidence>
<keyword evidence="4" id="KW-0949">S-adenosyl-L-methionine</keyword>
<comment type="caution">
    <text evidence="7">The sequence shown here is derived from an EMBL/GenBank/DDBJ whole genome shotgun (WGS) entry which is preliminary data.</text>
</comment>
<evidence type="ECO:0000313" key="8">
    <source>
        <dbReference type="Proteomes" id="UP000078544"/>
    </source>
</evidence>
<evidence type="ECO:0000256" key="1">
    <source>
        <dbReference type="ARBA" id="ARBA00022552"/>
    </source>
</evidence>
<proteinExistence type="predicted"/>
<keyword evidence="3 7" id="KW-0808">Transferase</keyword>
<evidence type="ECO:0000313" key="7">
    <source>
        <dbReference type="EMBL" id="OAA33157.1"/>
    </source>
</evidence>
<evidence type="ECO:0000256" key="2">
    <source>
        <dbReference type="ARBA" id="ARBA00022603"/>
    </source>
</evidence>
<protein>
    <submittedName>
        <fullName evidence="7">Ribosomal RNA methyltransferase RrmJ/FtsJ</fullName>
    </submittedName>
</protein>
<gene>
    <name evidence="7" type="ORF">AAL_00622</name>
</gene>
<dbReference type="PANTHER" id="PTHR10920:SF13">
    <property type="entry name" value="PRE-RRNA 2'-O-RIBOSE RNA METHYLTRANSFERASE FTSJ3"/>
    <property type="match status" value="1"/>
</dbReference>
<dbReference type="AlphaFoldDB" id="A0A166V028"/>
<keyword evidence="2 7" id="KW-0489">Methyltransferase</keyword>
<dbReference type="GO" id="GO:0001510">
    <property type="term" value="P:RNA methylation"/>
    <property type="evidence" value="ECO:0007669"/>
    <property type="project" value="TreeGrafter"/>
</dbReference>
<feature type="region of interest" description="Disordered" evidence="5">
    <location>
        <begin position="1"/>
        <end position="21"/>
    </location>
</feature>
<dbReference type="InterPro" id="IPR050082">
    <property type="entry name" value="RNA_methyltr_RlmE"/>
</dbReference>
<dbReference type="OrthoDB" id="417125at2759"/>
<keyword evidence="8" id="KW-1185">Reference proteome</keyword>
<evidence type="ECO:0000259" key="6">
    <source>
        <dbReference type="Pfam" id="PF01728"/>
    </source>
</evidence>
<dbReference type="InterPro" id="IPR029063">
    <property type="entry name" value="SAM-dependent_MTases_sf"/>
</dbReference>
<dbReference type="PANTHER" id="PTHR10920">
    <property type="entry name" value="RIBOSOMAL RNA METHYLTRANSFERASE"/>
    <property type="match status" value="1"/>
</dbReference>
<feature type="domain" description="Ribosomal RNA methyltransferase FtsJ" evidence="6">
    <location>
        <begin position="88"/>
        <end position="282"/>
    </location>
</feature>
<evidence type="ECO:0000256" key="5">
    <source>
        <dbReference type="SAM" id="MobiDB-lite"/>
    </source>
</evidence>
<name>A0A166V028_9HYPO</name>
<keyword evidence="1" id="KW-0698">rRNA processing</keyword>
<dbReference type="Proteomes" id="UP000078544">
    <property type="component" value="Unassembled WGS sequence"/>
</dbReference>
<dbReference type="Pfam" id="PF01728">
    <property type="entry name" value="FtsJ"/>
    <property type="match status" value="1"/>
</dbReference>
<dbReference type="InterPro" id="IPR002877">
    <property type="entry name" value="RNA_MeTrfase_FtsJ_dom"/>
</dbReference>
<dbReference type="GO" id="GO:0008173">
    <property type="term" value="F:RNA methyltransferase activity"/>
    <property type="evidence" value="ECO:0007669"/>
    <property type="project" value="TreeGrafter"/>
</dbReference>
<sequence>MEGPAGLDGQSTQSIQANSTDERSSRIIAAYLVQRSDEYRRLTILRQKGWENPAGDEFFRKQRENADKCTKSMARVFYRTMRKIGEELNQVSNAFALGRKRAEILDLCMAPGGFLETAVRHNPGSSAVAFSLPVSDGGHAVLLPRDIKNVTKRFLDITLLAEDMGTEMAAVPADHPDADGFLPRQLPGGQLFNLVLCDGQVLRTHERSSYRERREATRLTATQLALGLQHLRPGGTMILLSHKVEAWRTMKLICEFQSFSTVQLVKPRAGHTKRSSFYMIATKVQSQHPLAVQAVKNWEATWRTATFGSDDDYMEMMHRDEAGVEALLERFGPQFVEMANDIWATQADALARAPFCSVSSQ</sequence>
<dbReference type="SUPFAM" id="SSF53335">
    <property type="entry name" value="S-adenosyl-L-methionine-dependent methyltransferases"/>
    <property type="match status" value="1"/>
</dbReference>
<dbReference type="EMBL" id="AZGY01000001">
    <property type="protein sequence ID" value="OAA33157.1"/>
    <property type="molecule type" value="Genomic_DNA"/>
</dbReference>
<reference evidence="7 8" key="1">
    <citation type="journal article" date="2016" name="Genome Biol. Evol.">
        <title>Divergent and convergent evolution of fungal pathogenicity.</title>
        <authorList>
            <person name="Shang Y."/>
            <person name="Xiao G."/>
            <person name="Zheng P."/>
            <person name="Cen K."/>
            <person name="Zhan S."/>
            <person name="Wang C."/>
        </authorList>
    </citation>
    <scope>NUCLEOTIDE SEQUENCE [LARGE SCALE GENOMIC DNA]</scope>
    <source>
        <strain evidence="7 8">RCEF 2490</strain>
    </source>
</reference>
<dbReference type="Gene3D" id="3.40.50.150">
    <property type="entry name" value="Vaccinia Virus protein VP39"/>
    <property type="match status" value="1"/>
</dbReference>
<dbReference type="GO" id="GO:0006364">
    <property type="term" value="P:rRNA processing"/>
    <property type="evidence" value="ECO:0007669"/>
    <property type="project" value="UniProtKB-KW"/>
</dbReference>
<feature type="compositionally biased region" description="Polar residues" evidence="5">
    <location>
        <begin position="9"/>
        <end position="19"/>
    </location>
</feature>
<accession>A0A166V028</accession>
<organism evidence="7 8">
    <name type="scientific">Moelleriella libera RCEF 2490</name>
    <dbReference type="NCBI Taxonomy" id="1081109"/>
    <lineage>
        <taxon>Eukaryota</taxon>
        <taxon>Fungi</taxon>
        <taxon>Dikarya</taxon>
        <taxon>Ascomycota</taxon>
        <taxon>Pezizomycotina</taxon>
        <taxon>Sordariomycetes</taxon>
        <taxon>Hypocreomycetidae</taxon>
        <taxon>Hypocreales</taxon>
        <taxon>Clavicipitaceae</taxon>
        <taxon>Moelleriella</taxon>
    </lineage>
</organism>
<dbReference type="STRING" id="1081109.A0A166V028"/>
<evidence type="ECO:0000256" key="3">
    <source>
        <dbReference type="ARBA" id="ARBA00022679"/>
    </source>
</evidence>